<gene>
    <name evidence="1" type="ORF">M9Y10_041582</name>
</gene>
<organism evidence="1 2">
    <name type="scientific">Tritrichomonas musculus</name>
    <dbReference type="NCBI Taxonomy" id="1915356"/>
    <lineage>
        <taxon>Eukaryota</taxon>
        <taxon>Metamonada</taxon>
        <taxon>Parabasalia</taxon>
        <taxon>Tritrichomonadida</taxon>
        <taxon>Tritrichomonadidae</taxon>
        <taxon>Tritrichomonas</taxon>
    </lineage>
</organism>
<name>A0ABR2K5C6_9EUKA</name>
<proteinExistence type="predicted"/>
<reference evidence="1 2" key="1">
    <citation type="submission" date="2024-04" db="EMBL/GenBank/DDBJ databases">
        <title>Tritrichomonas musculus Genome.</title>
        <authorList>
            <person name="Alves-Ferreira E."/>
            <person name="Grigg M."/>
            <person name="Lorenzi H."/>
            <person name="Galac M."/>
        </authorList>
    </citation>
    <scope>NUCLEOTIDE SEQUENCE [LARGE SCALE GENOMIC DNA]</scope>
    <source>
        <strain evidence="1 2">EAF2021</strain>
    </source>
</reference>
<comment type="caution">
    <text evidence="1">The sequence shown here is derived from an EMBL/GenBank/DDBJ whole genome shotgun (WGS) entry which is preliminary data.</text>
</comment>
<protein>
    <submittedName>
        <fullName evidence="1">Uncharacterized protein</fullName>
    </submittedName>
</protein>
<evidence type="ECO:0000313" key="1">
    <source>
        <dbReference type="EMBL" id="KAK8886122.1"/>
    </source>
</evidence>
<dbReference type="EMBL" id="JAPFFF010000007">
    <property type="protein sequence ID" value="KAK8886122.1"/>
    <property type="molecule type" value="Genomic_DNA"/>
</dbReference>
<evidence type="ECO:0000313" key="2">
    <source>
        <dbReference type="Proteomes" id="UP001470230"/>
    </source>
</evidence>
<accession>A0ABR2K5C6</accession>
<keyword evidence="2" id="KW-1185">Reference proteome</keyword>
<sequence>MSEQEYALYIIEKNAESDAATTAPYKKFRQIQEDTGRMHVHAKPADCYGAFLLREKSPPFQKERTDQHDVGH</sequence>
<dbReference type="Proteomes" id="UP001470230">
    <property type="component" value="Unassembled WGS sequence"/>
</dbReference>